<name>A0A1W7A8W5_9STAP</name>
<dbReference type="KEGG" id="mcak:MCCS_03920"/>
<dbReference type="OrthoDB" id="9802328at2"/>
<proteinExistence type="predicted"/>
<dbReference type="AlphaFoldDB" id="A0A1W7A8W5"/>
<dbReference type="Gene3D" id="3.90.1150.10">
    <property type="entry name" value="Aspartate Aminotransferase, domain 1"/>
    <property type="match status" value="1"/>
</dbReference>
<dbReference type="InterPro" id="IPR024551">
    <property type="entry name" value="AspAT_Ic"/>
</dbReference>
<dbReference type="RefSeq" id="WP_086041750.1">
    <property type="nucleotide sequence ID" value="NZ_CBCRZA010000003.1"/>
</dbReference>
<dbReference type="InterPro" id="IPR015422">
    <property type="entry name" value="PyrdxlP-dep_Trfase_small"/>
</dbReference>
<dbReference type="SUPFAM" id="SSF53383">
    <property type="entry name" value="PLP-dependent transferases"/>
    <property type="match status" value="1"/>
</dbReference>
<accession>A0A1W7A8W5</accession>
<dbReference type="InterPro" id="IPR015421">
    <property type="entry name" value="PyrdxlP-dep_Trfase_major"/>
</dbReference>
<dbReference type="GeneID" id="35294541"/>
<dbReference type="PANTHER" id="PTHR43799">
    <property type="entry name" value="AMINOTRANSFERASE, PUTATIVE-RELATED"/>
    <property type="match status" value="1"/>
</dbReference>
<gene>
    <name evidence="1" type="ORF">MCCS_03920</name>
</gene>
<keyword evidence="2" id="KW-1185">Reference proteome</keyword>
<dbReference type="Pfam" id="PF12897">
    <property type="entry name" value="Asp_aminotransf"/>
    <property type="match status" value="1"/>
</dbReference>
<organism evidence="1 2">
    <name type="scientific">Macrococcoides canis</name>
    <dbReference type="NCBI Taxonomy" id="1855823"/>
    <lineage>
        <taxon>Bacteria</taxon>
        <taxon>Bacillati</taxon>
        <taxon>Bacillota</taxon>
        <taxon>Bacilli</taxon>
        <taxon>Bacillales</taxon>
        <taxon>Staphylococcaceae</taxon>
        <taxon>Macrococcoides</taxon>
    </lineage>
</organism>
<dbReference type="Proteomes" id="UP000194154">
    <property type="component" value="Chromosome"/>
</dbReference>
<keyword evidence="1" id="KW-0032">Aminotransferase</keyword>
<evidence type="ECO:0000313" key="1">
    <source>
        <dbReference type="EMBL" id="ARQ06059.1"/>
    </source>
</evidence>
<sequence length="416" mass="46600">MTNIQEALQNYKAQYDQLMKEDINIDMTRGKPSGEQLALSFGLLDVLKSEDADSYMSYFNYGIPGGIPEAKALFADLFDVSQNEVYIGGNSSLNLMHDMINKFMFYGVSKEAEPWKDQKVKFLCPVPGYDRHFTICESYGIEMIPVAMTDHGPDMEQVEALVKDDASIKGIWCVPLYSNPQGYNYSDETVERLASMLTAADDFRIIWDNAYGYHHLGEEVIKVKNLLHACQSAGHPERALMVMSTSKMTFPGAGISALAASETNINYLLSLFGVQTIGHDKLNQLRHVKFFGDKDGLIEHMRKHKEIMAPKFDIVDAYLSEKLYSPEICKWNKPQGGYFITIDVLDHCASEIVAQCSALGLKVTPAGATHPYGKDPNDSIIRIAPSFLNAEELKEAMDILCVVINYVTLKKLNEKQ</sequence>
<dbReference type="GO" id="GO:0004069">
    <property type="term" value="F:L-aspartate:2-oxoglutarate aminotransferase activity"/>
    <property type="evidence" value="ECO:0007669"/>
    <property type="project" value="InterPro"/>
</dbReference>
<dbReference type="InterPro" id="IPR015424">
    <property type="entry name" value="PyrdxlP-dep_Trfase"/>
</dbReference>
<evidence type="ECO:0000313" key="2">
    <source>
        <dbReference type="Proteomes" id="UP000194154"/>
    </source>
</evidence>
<keyword evidence="1" id="KW-0808">Transferase</keyword>
<reference evidence="1 2" key="1">
    <citation type="journal article" date="2017" name="Int. J. Syst. Evol. Microbiol.">
        <title>Macrococcus canis sp. nov., a skin bacterium associated with infections in dogs.</title>
        <authorList>
            <person name="Gobeli Brawand S."/>
            <person name="Cotting K."/>
            <person name="Gomez-Sanz E."/>
            <person name="Collaud A."/>
            <person name="Thomann A."/>
            <person name="Brodard I."/>
            <person name="Rodriguez-Campos S."/>
            <person name="Strauss C."/>
            <person name="Perreten V."/>
        </authorList>
    </citation>
    <scope>NUCLEOTIDE SEQUENCE [LARGE SCALE GENOMIC DNA]</scope>
    <source>
        <strain evidence="1 2">KM45013</strain>
    </source>
</reference>
<dbReference type="PANTHER" id="PTHR43799:SF1">
    <property type="entry name" value="ASPARTATE AMINOTRANSFERASE"/>
    <property type="match status" value="1"/>
</dbReference>
<dbReference type="Gene3D" id="3.40.640.10">
    <property type="entry name" value="Type I PLP-dependent aspartate aminotransferase-like (Major domain)"/>
    <property type="match status" value="1"/>
</dbReference>
<protein>
    <submittedName>
        <fullName evidence="1">Aminotransferase</fullName>
    </submittedName>
</protein>
<dbReference type="EMBL" id="CP021059">
    <property type="protein sequence ID" value="ARQ06059.1"/>
    <property type="molecule type" value="Genomic_DNA"/>
</dbReference>